<dbReference type="OrthoDB" id="3542710at2"/>
<reference evidence="1 2" key="1">
    <citation type="submission" date="2017-08" db="EMBL/GenBank/DDBJ databases">
        <title>The complete genome sequence of Nocardiopsis gilva YIM 90087.</title>
        <authorList>
            <person name="Yin M."/>
            <person name="Tang S."/>
        </authorList>
    </citation>
    <scope>NUCLEOTIDE SEQUENCE [LARGE SCALE GENOMIC DNA]</scope>
    <source>
        <strain evidence="1 2">YIM 90087</strain>
    </source>
</reference>
<evidence type="ECO:0000313" key="2">
    <source>
        <dbReference type="Proteomes" id="UP000215005"/>
    </source>
</evidence>
<dbReference type="Proteomes" id="UP000215005">
    <property type="component" value="Chromosome"/>
</dbReference>
<protein>
    <submittedName>
        <fullName evidence="1">Uncharacterized protein</fullName>
    </submittedName>
</protein>
<dbReference type="RefSeq" id="WP_017619530.1">
    <property type="nucleotide sequence ID" value="NZ_ANBG01000245.1"/>
</dbReference>
<dbReference type="KEGG" id="ngv:CDO52_00870"/>
<accession>A0A223S081</accession>
<dbReference type="EMBL" id="CP022753">
    <property type="protein sequence ID" value="ASU81531.1"/>
    <property type="molecule type" value="Genomic_DNA"/>
</dbReference>
<gene>
    <name evidence="1" type="ORF">CDO52_00870</name>
</gene>
<name>A0A223S081_9ACTN</name>
<dbReference type="AlphaFoldDB" id="A0A223S081"/>
<keyword evidence="2" id="KW-1185">Reference proteome</keyword>
<organism evidence="1 2">
    <name type="scientific">Nocardiopsis gilva YIM 90087</name>
    <dbReference type="NCBI Taxonomy" id="1235441"/>
    <lineage>
        <taxon>Bacteria</taxon>
        <taxon>Bacillati</taxon>
        <taxon>Actinomycetota</taxon>
        <taxon>Actinomycetes</taxon>
        <taxon>Streptosporangiales</taxon>
        <taxon>Nocardiopsidaceae</taxon>
        <taxon>Nocardiopsis</taxon>
    </lineage>
</organism>
<sequence length="97" mass="10677">MSDNTDPLGLDHGELRTYEVVWRTGHVERVQGHQVVFKDDAAAALLGRATAREPRIVIHGQFGPHWRLVLTALEADIATIRDVTDGERIPATGEDAP</sequence>
<proteinExistence type="predicted"/>
<evidence type="ECO:0000313" key="1">
    <source>
        <dbReference type="EMBL" id="ASU81531.1"/>
    </source>
</evidence>